<feature type="domain" description="Glycosyltransferase subfamily 4-like N-terminal" evidence="3">
    <location>
        <begin position="34"/>
        <end position="225"/>
    </location>
</feature>
<keyword evidence="1" id="KW-0328">Glycosyltransferase</keyword>
<name>A0ABS4JQS6_9FIRM</name>
<dbReference type="InterPro" id="IPR028098">
    <property type="entry name" value="Glyco_trans_4-like_N"/>
</dbReference>
<dbReference type="Pfam" id="PF13579">
    <property type="entry name" value="Glyco_trans_4_4"/>
    <property type="match status" value="1"/>
</dbReference>
<evidence type="ECO:0000256" key="2">
    <source>
        <dbReference type="ARBA" id="ARBA00022679"/>
    </source>
</evidence>
<comment type="caution">
    <text evidence="4">The sequence shown here is derived from an EMBL/GenBank/DDBJ whole genome shotgun (WGS) entry which is preliminary data.</text>
</comment>
<dbReference type="CDD" id="cd03801">
    <property type="entry name" value="GT4_PimA-like"/>
    <property type="match status" value="1"/>
</dbReference>
<keyword evidence="2" id="KW-0808">Transferase</keyword>
<protein>
    <submittedName>
        <fullName evidence="4">Glycosyltransferase involved in cell wall biosynthesis</fullName>
    </submittedName>
</protein>
<reference evidence="4 5" key="1">
    <citation type="submission" date="2021-03" db="EMBL/GenBank/DDBJ databases">
        <title>Genomic Encyclopedia of Type Strains, Phase IV (KMG-IV): sequencing the most valuable type-strain genomes for metagenomic binning, comparative biology and taxonomic classification.</title>
        <authorList>
            <person name="Goeker M."/>
        </authorList>
    </citation>
    <scope>NUCLEOTIDE SEQUENCE [LARGE SCALE GENOMIC DNA]</scope>
    <source>
        <strain evidence="4 5">DSM 27138</strain>
    </source>
</reference>
<evidence type="ECO:0000256" key="1">
    <source>
        <dbReference type="ARBA" id="ARBA00022676"/>
    </source>
</evidence>
<dbReference type="Pfam" id="PF13692">
    <property type="entry name" value="Glyco_trans_1_4"/>
    <property type="match status" value="1"/>
</dbReference>
<proteinExistence type="predicted"/>
<evidence type="ECO:0000259" key="3">
    <source>
        <dbReference type="Pfam" id="PF13579"/>
    </source>
</evidence>
<dbReference type="RefSeq" id="WP_209466031.1">
    <property type="nucleotide sequence ID" value="NZ_JAGGLG010000008.1"/>
</dbReference>
<dbReference type="Proteomes" id="UP001519289">
    <property type="component" value="Unassembled WGS sequence"/>
</dbReference>
<dbReference type="SUPFAM" id="SSF53756">
    <property type="entry name" value="UDP-Glycosyltransferase/glycogen phosphorylase"/>
    <property type="match status" value="1"/>
</dbReference>
<organism evidence="4 5">
    <name type="scientific">Symbiobacterium terraclitae</name>
    <dbReference type="NCBI Taxonomy" id="557451"/>
    <lineage>
        <taxon>Bacteria</taxon>
        <taxon>Bacillati</taxon>
        <taxon>Bacillota</taxon>
        <taxon>Clostridia</taxon>
        <taxon>Eubacteriales</taxon>
        <taxon>Symbiobacteriaceae</taxon>
        <taxon>Symbiobacterium</taxon>
    </lineage>
</organism>
<accession>A0ABS4JQS6</accession>
<dbReference type="EMBL" id="JAGGLG010000008">
    <property type="protein sequence ID" value="MBP2017888.1"/>
    <property type="molecule type" value="Genomic_DNA"/>
</dbReference>
<dbReference type="PANTHER" id="PTHR12526:SF629">
    <property type="entry name" value="TEICHURONIC ACID BIOSYNTHESIS GLYCOSYLTRANSFERASE TUAH-RELATED"/>
    <property type="match status" value="1"/>
</dbReference>
<evidence type="ECO:0000313" key="5">
    <source>
        <dbReference type="Proteomes" id="UP001519289"/>
    </source>
</evidence>
<evidence type="ECO:0000313" key="4">
    <source>
        <dbReference type="EMBL" id="MBP2017888.1"/>
    </source>
</evidence>
<dbReference type="Gene3D" id="3.40.50.2000">
    <property type="entry name" value="Glycogen Phosphorylase B"/>
    <property type="match status" value="2"/>
</dbReference>
<sequence length="434" mass="48558">MSLHRRLSAGRVEEWLIKPKIVMFLLNPFTNDARVHREGTALASAGYHVTILALAGTGPTVLPQHEWVDGLEVIRIERQGIVFRALKRVWSGLKPVVRGRSAGRPGELQQGRTEFPPASESSLRRVLRFLRRAGILWRMALTAVRLRADFYHAHDLNTMPAAVLAKLLRWRPLVYDSHEAATGRVGHDVWYVHLIERVTIPFADAVIATTRTRAEFMTAKYGVRPLVVGNVIDLNLAAVPARDLHTELRIPADQPIIIYQGGVQAGRGIEQVLQSIPMWRSGCFVVVGDGNLMGKVQQLAVELGVTDRVRFTGRVPLKDLLGYTRAARIGVQVLQNTCFNHYSTDSNKLFEYFAAGLPVVAADYPEIRRVVEEFDVGILVDPHDPGQIAQAINTLLTPEPWGTKSANTRNVVQQYNWQVESSKLIQLYNKLRGN</sequence>
<gene>
    <name evidence="4" type="ORF">J2Z79_001274</name>
</gene>
<dbReference type="PANTHER" id="PTHR12526">
    <property type="entry name" value="GLYCOSYLTRANSFERASE"/>
    <property type="match status" value="1"/>
</dbReference>
<keyword evidence="5" id="KW-1185">Reference proteome</keyword>